<dbReference type="Gene3D" id="3.40.190.10">
    <property type="entry name" value="Periplasmic binding protein-like II"/>
    <property type="match status" value="2"/>
</dbReference>
<evidence type="ECO:0000256" key="2">
    <source>
        <dbReference type="ARBA" id="ARBA00022723"/>
    </source>
</evidence>
<evidence type="ECO:0000256" key="1">
    <source>
        <dbReference type="ARBA" id="ARBA00009175"/>
    </source>
</evidence>
<comment type="similarity">
    <text evidence="1">Belongs to the bacterial solute-binding protein ModA family.</text>
</comment>
<feature type="signal peptide" evidence="4">
    <location>
        <begin position="1"/>
        <end position="24"/>
    </location>
</feature>
<sequence>MKKILLFTLLAAICFATQLKVAAAANLSFVLNEIKAEFIKTHPNDEISITFGSSGKLVAQIKNGALYDVFLSADMGFSNALIKDNFSADEASAIYAKGKIAMFSARGFETCSDLKCLKNPKIKSIIIANPKLAPYGKASEQAFKNAGVYEDIKDKIIKAGSIGEALSQSLSAGDVGFVALSALKSEKLKEWQNAYKPVDSSLYEPISQGMIKLKNSPNPKLAKRFYDFILSDKAKEIFKKYGYEI</sequence>
<evidence type="ECO:0000313" key="5">
    <source>
        <dbReference type="EMBL" id="MDO2409583.1"/>
    </source>
</evidence>
<feature type="chain" id="PRO_5046273085" evidence="4">
    <location>
        <begin position="25"/>
        <end position="245"/>
    </location>
</feature>
<proteinExistence type="inferred from homology"/>
<evidence type="ECO:0000256" key="3">
    <source>
        <dbReference type="ARBA" id="ARBA00022729"/>
    </source>
</evidence>
<dbReference type="PANTHER" id="PTHR30632">
    <property type="entry name" value="MOLYBDATE-BINDING PERIPLASMIC PROTEIN"/>
    <property type="match status" value="1"/>
</dbReference>
<comment type="caution">
    <text evidence="5">The sequence shown here is derived from an EMBL/GenBank/DDBJ whole genome shotgun (WGS) entry which is preliminary data.</text>
</comment>
<dbReference type="SUPFAM" id="SSF53850">
    <property type="entry name" value="Periplasmic binding protein-like II"/>
    <property type="match status" value="1"/>
</dbReference>
<dbReference type="CDD" id="cd13539">
    <property type="entry name" value="PBP2_AvModA"/>
    <property type="match status" value="1"/>
</dbReference>
<dbReference type="EMBL" id="JAULJQ010000006">
    <property type="protein sequence ID" value="MDO2409583.1"/>
    <property type="molecule type" value="Genomic_DNA"/>
</dbReference>
<name>A0ABT8T9D7_9BACT</name>
<evidence type="ECO:0000256" key="4">
    <source>
        <dbReference type="SAM" id="SignalP"/>
    </source>
</evidence>
<accession>A0ABT8T9D7</accession>
<dbReference type="InterPro" id="IPR050682">
    <property type="entry name" value="ModA/WtpA"/>
</dbReference>
<gene>
    <name evidence="5" type="primary">modA</name>
    <name evidence="5" type="ORF">Q2362_05655</name>
</gene>
<reference evidence="5 6" key="1">
    <citation type="submission" date="2023-06" db="EMBL/GenBank/DDBJ databases">
        <title>Campylobacter magnum sp. nov., isolated from cecal contents of domestic pigs (Sus scrofa domesticus).</title>
        <authorList>
            <person name="Papic B."/>
            <person name="Gruntar I."/>
        </authorList>
    </citation>
    <scope>NUCLEOTIDE SEQUENCE [LARGE SCALE GENOMIC DNA]</scope>
    <source>
        <strain evidence="6">34484-21</strain>
    </source>
</reference>
<dbReference type="PANTHER" id="PTHR30632:SF14">
    <property type="entry name" value="TUNGSTATE_MOLYBDATE_CHROMATE-BINDING PROTEIN MODA"/>
    <property type="match status" value="1"/>
</dbReference>
<keyword evidence="6" id="KW-1185">Reference proteome</keyword>
<organism evidence="5 6">
    <name type="scientific">Campylobacter magnus</name>
    <dbReference type="NCBI Taxonomy" id="3026462"/>
    <lineage>
        <taxon>Bacteria</taxon>
        <taxon>Pseudomonadati</taxon>
        <taxon>Campylobacterota</taxon>
        <taxon>Epsilonproteobacteria</taxon>
        <taxon>Campylobacterales</taxon>
        <taxon>Campylobacteraceae</taxon>
        <taxon>Campylobacter</taxon>
    </lineage>
</organism>
<dbReference type="InterPro" id="IPR044084">
    <property type="entry name" value="AvModA-like_subst-bd"/>
</dbReference>
<dbReference type="InterPro" id="IPR005950">
    <property type="entry name" value="ModA"/>
</dbReference>
<dbReference type="Proteomes" id="UP001171111">
    <property type="component" value="Unassembled WGS sequence"/>
</dbReference>
<dbReference type="Pfam" id="PF13531">
    <property type="entry name" value="SBP_bac_11"/>
    <property type="match status" value="1"/>
</dbReference>
<dbReference type="NCBIfam" id="TIGR01256">
    <property type="entry name" value="modA"/>
    <property type="match status" value="1"/>
</dbReference>
<protein>
    <submittedName>
        <fullName evidence="5">Molybdate ABC transporter substrate-binding protein</fullName>
    </submittedName>
</protein>
<evidence type="ECO:0000313" key="6">
    <source>
        <dbReference type="Proteomes" id="UP001171111"/>
    </source>
</evidence>
<dbReference type="RefSeq" id="WP_302244418.1">
    <property type="nucleotide sequence ID" value="NZ_JAULJQ010000006.1"/>
</dbReference>
<keyword evidence="2" id="KW-0479">Metal-binding</keyword>
<dbReference type="PIRSF" id="PIRSF004846">
    <property type="entry name" value="ModA"/>
    <property type="match status" value="1"/>
</dbReference>
<keyword evidence="3 4" id="KW-0732">Signal</keyword>